<dbReference type="Gene3D" id="2.40.50.100">
    <property type="match status" value="1"/>
</dbReference>
<gene>
    <name evidence="2" type="ORF">GGR38_000908</name>
</gene>
<accession>A0A7W6G563</accession>
<evidence type="ECO:0000256" key="1">
    <source>
        <dbReference type="SAM" id="MobiDB-lite"/>
    </source>
</evidence>
<dbReference type="SUPFAM" id="SSF111369">
    <property type="entry name" value="HlyD-like secretion proteins"/>
    <property type="match status" value="1"/>
</dbReference>
<dbReference type="EMBL" id="JACIDX010000003">
    <property type="protein sequence ID" value="MBB3953981.1"/>
    <property type="molecule type" value="Genomic_DNA"/>
</dbReference>
<proteinExistence type="predicted"/>
<dbReference type="Proteomes" id="UP000548867">
    <property type="component" value="Unassembled WGS sequence"/>
</dbReference>
<dbReference type="GO" id="GO:0005886">
    <property type="term" value="C:plasma membrane"/>
    <property type="evidence" value="ECO:0007669"/>
    <property type="project" value="TreeGrafter"/>
</dbReference>
<evidence type="ECO:0000313" key="3">
    <source>
        <dbReference type="Proteomes" id="UP000548867"/>
    </source>
</evidence>
<dbReference type="RefSeq" id="WP_183623136.1">
    <property type="nucleotide sequence ID" value="NZ_JACIDX010000003.1"/>
</dbReference>
<evidence type="ECO:0000313" key="2">
    <source>
        <dbReference type="EMBL" id="MBB3953981.1"/>
    </source>
</evidence>
<keyword evidence="3" id="KW-1185">Reference proteome</keyword>
<dbReference type="PANTHER" id="PTHR30438:SF2">
    <property type="entry name" value="MEMBRANE PROTEIN"/>
    <property type="match status" value="1"/>
</dbReference>
<dbReference type="AlphaFoldDB" id="A0A7W6G563"/>
<name>A0A7W6G563_9SPHN</name>
<dbReference type="Gene3D" id="2.40.30.170">
    <property type="match status" value="1"/>
</dbReference>
<organism evidence="2 3">
    <name type="scientific">Novosphingobium sediminicola</name>
    <dbReference type="NCBI Taxonomy" id="563162"/>
    <lineage>
        <taxon>Bacteria</taxon>
        <taxon>Pseudomonadati</taxon>
        <taxon>Pseudomonadota</taxon>
        <taxon>Alphaproteobacteria</taxon>
        <taxon>Sphingomonadales</taxon>
        <taxon>Sphingomonadaceae</taxon>
        <taxon>Novosphingobium</taxon>
    </lineage>
</organism>
<dbReference type="PANTHER" id="PTHR30438">
    <property type="entry name" value="36 KDA ANTIGEN-RELATED"/>
    <property type="match status" value="1"/>
</dbReference>
<feature type="region of interest" description="Disordered" evidence="1">
    <location>
        <begin position="309"/>
        <end position="328"/>
    </location>
</feature>
<comment type="caution">
    <text evidence="2">The sequence shown here is derived from an EMBL/GenBank/DDBJ whole genome shotgun (WGS) entry which is preliminary data.</text>
</comment>
<reference evidence="2 3" key="1">
    <citation type="submission" date="2020-08" db="EMBL/GenBank/DDBJ databases">
        <title>Genomic Encyclopedia of Type Strains, Phase IV (KMG-IV): sequencing the most valuable type-strain genomes for metagenomic binning, comparative biology and taxonomic classification.</title>
        <authorList>
            <person name="Goeker M."/>
        </authorList>
    </citation>
    <scope>NUCLEOTIDE SEQUENCE [LARGE SCALE GENOMIC DNA]</scope>
    <source>
        <strain evidence="2 3">DSM 27057</strain>
    </source>
</reference>
<protein>
    <submittedName>
        <fullName evidence="2">HlyD family secretion protein</fullName>
    </submittedName>
</protein>
<sequence>MKLHRILAGAVLLALAAGGYWAWHHFMRRAELPEWVLRSNGRIEMTRTDIAVKYPGRLASLMVREGDVVQAGQILAEQDESDVLAQLDAARASRERALGGLARARGEQAAHRSQAELARLNWSETAGLHARDMVSDVELKQRNLALAGEAGGVEAAGGAIGEARGAIAQADAQIRLVSAIRADLHIRSPGPGRVEYRIVEPGTMMAPGGKLLSIINPDDVYLTIFVPSAIVSRIRIGDEARVLPQGFTTALPARVGFVSPEAQFTPKFVETANERDNLSYRVKLQIPAEAARRFAGVLKAGMTADGFVRTDPGKPWPDLGPDRGTAGR</sequence>